<dbReference type="WBParaSite" id="nRc.2.0.1.t45083-RA">
    <property type="protein sequence ID" value="nRc.2.0.1.t45083-RA"/>
    <property type="gene ID" value="nRc.2.0.1.g45083"/>
</dbReference>
<sequence length="145" mass="16279">LIFGDFYSFLGSIILKSKLALSQDVKFEDISFEAKYDINMLIPVDIRDTTISRREICQSMGLEPIRPWSTPTPTSMATQDALQPFFFSFILAYITETVDQHSQGFFVVHQTVGIDIATHLIGRLRALLSAQVGPNIEAVFNSAFQ</sequence>
<name>A0A915L1Y7_ROMCU</name>
<proteinExistence type="predicted"/>
<reference evidence="2" key="1">
    <citation type="submission" date="2022-11" db="UniProtKB">
        <authorList>
            <consortium name="WormBaseParasite"/>
        </authorList>
    </citation>
    <scope>IDENTIFICATION</scope>
</reference>
<dbReference type="Proteomes" id="UP000887565">
    <property type="component" value="Unplaced"/>
</dbReference>
<evidence type="ECO:0000313" key="2">
    <source>
        <dbReference type="WBParaSite" id="nRc.2.0.1.t45083-RA"/>
    </source>
</evidence>
<dbReference type="AlphaFoldDB" id="A0A915L1Y7"/>
<accession>A0A915L1Y7</accession>
<evidence type="ECO:0000313" key="1">
    <source>
        <dbReference type="Proteomes" id="UP000887565"/>
    </source>
</evidence>
<organism evidence="1 2">
    <name type="scientific">Romanomermis culicivorax</name>
    <name type="common">Nematode worm</name>
    <dbReference type="NCBI Taxonomy" id="13658"/>
    <lineage>
        <taxon>Eukaryota</taxon>
        <taxon>Metazoa</taxon>
        <taxon>Ecdysozoa</taxon>
        <taxon>Nematoda</taxon>
        <taxon>Enoplea</taxon>
        <taxon>Dorylaimia</taxon>
        <taxon>Mermithida</taxon>
        <taxon>Mermithoidea</taxon>
        <taxon>Mermithidae</taxon>
        <taxon>Romanomermis</taxon>
    </lineage>
</organism>
<protein>
    <submittedName>
        <fullName evidence="2">Uncharacterized protein</fullName>
    </submittedName>
</protein>
<keyword evidence="1" id="KW-1185">Reference proteome</keyword>